<comment type="caution">
    <text evidence="2">The sequence shown here is derived from an EMBL/GenBank/DDBJ whole genome shotgun (WGS) entry which is preliminary data.</text>
</comment>
<keyword evidence="3" id="KW-1185">Reference proteome</keyword>
<evidence type="ECO:0000256" key="1">
    <source>
        <dbReference type="SAM" id="MobiDB-lite"/>
    </source>
</evidence>
<proteinExistence type="predicted"/>
<protein>
    <submittedName>
        <fullName evidence="2">Uncharacterized protein</fullName>
    </submittedName>
</protein>
<reference evidence="2 3" key="1">
    <citation type="journal article" date="2024" name="G3 (Bethesda)">
        <title>Genome assembly of Hibiscus sabdariffa L. provides insights into metabolisms of medicinal natural products.</title>
        <authorList>
            <person name="Kim T."/>
        </authorList>
    </citation>
    <scope>NUCLEOTIDE SEQUENCE [LARGE SCALE GENOMIC DNA]</scope>
    <source>
        <strain evidence="2">TK-2024</strain>
        <tissue evidence="2">Old leaves</tissue>
    </source>
</reference>
<name>A0ABR2RDU9_9ROSI</name>
<evidence type="ECO:0000313" key="2">
    <source>
        <dbReference type="EMBL" id="KAK9010944.1"/>
    </source>
</evidence>
<accession>A0ABR2RDU9</accession>
<dbReference type="EMBL" id="JBBPBN010000023">
    <property type="protein sequence ID" value="KAK9010944.1"/>
    <property type="molecule type" value="Genomic_DNA"/>
</dbReference>
<dbReference type="Proteomes" id="UP001396334">
    <property type="component" value="Unassembled WGS sequence"/>
</dbReference>
<sequence length="133" mass="14151">MRVVDSVEEGLEQAVAGDGMGDGFDSDGVDGGGSMEMGNGNQWGLFFRGGGYVGSGQVLIGMEGSMDGRAIGKREGGRWSWKRGASVSLAKVQMREGLDRWCPKGGDLVQWRWEVDGGLMDVWGLGEGDTMGR</sequence>
<feature type="region of interest" description="Disordered" evidence="1">
    <location>
        <begin position="15"/>
        <end position="36"/>
    </location>
</feature>
<gene>
    <name evidence="2" type="ORF">V6N11_043809</name>
</gene>
<evidence type="ECO:0000313" key="3">
    <source>
        <dbReference type="Proteomes" id="UP001396334"/>
    </source>
</evidence>
<organism evidence="2 3">
    <name type="scientific">Hibiscus sabdariffa</name>
    <name type="common">roselle</name>
    <dbReference type="NCBI Taxonomy" id="183260"/>
    <lineage>
        <taxon>Eukaryota</taxon>
        <taxon>Viridiplantae</taxon>
        <taxon>Streptophyta</taxon>
        <taxon>Embryophyta</taxon>
        <taxon>Tracheophyta</taxon>
        <taxon>Spermatophyta</taxon>
        <taxon>Magnoliopsida</taxon>
        <taxon>eudicotyledons</taxon>
        <taxon>Gunneridae</taxon>
        <taxon>Pentapetalae</taxon>
        <taxon>rosids</taxon>
        <taxon>malvids</taxon>
        <taxon>Malvales</taxon>
        <taxon>Malvaceae</taxon>
        <taxon>Malvoideae</taxon>
        <taxon>Hibiscus</taxon>
    </lineage>
</organism>